<name>A0ABX0LET7_9BURK</name>
<proteinExistence type="predicted"/>
<comment type="caution">
    <text evidence="3">The sequence shown here is derived from an EMBL/GenBank/DDBJ whole genome shotgun (WGS) entry which is preliminary data.</text>
</comment>
<evidence type="ECO:0000256" key="1">
    <source>
        <dbReference type="SAM" id="MobiDB-lite"/>
    </source>
</evidence>
<dbReference type="Gene3D" id="2.40.30.170">
    <property type="match status" value="1"/>
</dbReference>
<dbReference type="InterPro" id="IPR006311">
    <property type="entry name" value="TAT_signal"/>
</dbReference>
<dbReference type="SUPFAM" id="SSF111369">
    <property type="entry name" value="HlyD-like secretion proteins"/>
    <property type="match status" value="1"/>
</dbReference>
<evidence type="ECO:0000313" key="3">
    <source>
        <dbReference type="EMBL" id="NHZ32525.1"/>
    </source>
</evidence>
<dbReference type="EMBL" id="VUYU01000002">
    <property type="protein sequence ID" value="NHZ32525.1"/>
    <property type="molecule type" value="Genomic_DNA"/>
</dbReference>
<reference evidence="3 4" key="1">
    <citation type="submission" date="2019-09" db="EMBL/GenBank/DDBJ databases">
        <title>Taxonomy of Antarctic Massilia spp.: description of Massilia rubra sp. nov., Massilia aquatica sp. nov., Massilia mucilaginosa sp. nov., Massilia frigida sp. nov. isolated from streams, lakes and regoliths.</title>
        <authorList>
            <person name="Holochova P."/>
            <person name="Sedlacek I."/>
            <person name="Kralova S."/>
            <person name="Maslanova I."/>
            <person name="Busse H.-J."/>
            <person name="Stankova E."/>
            <person name="Vrbovska V."/>
            <person name="Kovarovic V."/>
            <person name="Bartak M."/>
            <person name="Svec P."/>
            <person name="Pantucek R."/>
        </authorList>
    </citation>
    <scope>NUCLEOTIDE SEQUENCE [LARGE SCALE GENOMIC DNA]</scope>
    <source>
        <strain evidence="3 4">CCM 8692</strain>
    </source>
</reference>
<keyword evidence="2" id="KW-0472">Membrane</keyword>
<protein>
    <submittedName>
        <fullName evidence="3">HlyD family efflux transporter periplasmic adaptor subunit</fullName>
    </submittedName>
</protein>
<dbReference type="PANTHER" id="PTHR30469:SF15">
    <property type="entry name" value="HLYD FAMILY OF SECRETION PROTEINS"/>
    <property type="match status" value="1"/>
</dbReference>
<gene>
    <name evidence="3" type="ORF">F0185_02830</name>
</gene>
<keyword evidence="4" id="KW-1185">Reference proteome</keyword>
<accession>A0ABX0LET7</accession>
<evidence type="ECO:0000256" key="2">
    <source>
        <dbReference type="SAM" id="Phobius"/>
    </source>
</evidence>
<feature type="compositionally biased region" description="Polar residues" evidence="1">
    <location>
        <begin position="14"/>
        <end position="28"/>
    </location>
</feature>
<dbReference type="RefSeq" id="WP_167221428.1">
    <property type="nucleotide sequence ID" value="NZ_VUYU01000002.1"/>
</dbReference>
<feature type="region of interest" description="Disordered" evidence="1">
    <location>
        <begin position="1"/>
        <end position="35"/>
    </location>
</feature>
<feature type="transmembrane region" description="Helical" evidence="2">
    <location>
        <begin position="40"/>
        <end position="58"/>
    </location>
</feature>
<dbReference type="Gene3D" id="2.40.50.100">
    <property type="match status" value="1"/>
</dbReference>
<evidence type="ECO:0000313" key="4">
    <source>
        <dbReference type="Proteomes" id="UP000785613"/>
    </source>
</evidence>
<dbReference type="PANTHER" id="PTHR30469">
    <property type="entry name" value="MULTIDRUG RESISTANCE PROTEIN MDTA"/>
    <property type="match status" value="1"/>
</dbReference>
<keyword evidence="2" id="KW-1133">Transmembrane helix</keyword>
<dbReference type="PROSITE" id="PS51318">
    <property type="entry name" value="TAT"/>
    <property type="match status" value="1"/>
</dbReference>
<sequence>MQTTPNRHDDQARSEQQQALHSLVQHSAQEAPAGHPSRRALAWAAALAVAVIAAAGYWQRAGAPVAPAVPAPPRPAPPAASDPAGAGLKMSGFFSAHEMVQISATVLARVKTIRVSEGSTVKKGELLVELSNMRGDNDVRSAEQRLAAERLASQKAALDVRQARDEQQRQSSLMARGFGTRKAMSEADLRVEQAVLELSRSRSNIGDALANLDGFRETQREYAIRAPFSGVVVAQNARVGEVVSPTNGGSYIRSGLLSLLNPATLEVHVSVQERLLPQLQRAGCALVSSLAQPDQIHALPFRLDRIGSTADRQRGAVNAILVPLHPIRVLPILETSADVQFVGAGDSRCATPPLLTHQNP</sequence>
<organism evidence="3 4">
    <name type="scientific">Massilia rubra</name>
    <dbReference type="NCBI Taxonomy" id="2607910"/>
    <lineage>
        <taxon>Bacteria</taxon>
        <taxon>Pseudomonadati</taxon>
        <taxon>Pseudomonadota</taxon>
        <taxon>Betaproteobacteria</taxon>
        <taxon>Burkholderiales</taxon>
        <taxon>Oxalobacteraceae</taxon>
        <taxon>Telluria group</taxon>
        <taxon>Massilia</taxon>
    </lineage>
</organism>
<dbReference type="Proteomes" id="UP000785613">
    <property type="component" value="Unassembled WGS sequence"/>
</dbReference>
<dbReference type="Gene3D" id="1.10.287.470">
    <property type="entry name" value="Helix hairpin bin"/>
    <property type="match status" value="1"/>
</dbReference>
<feature type="compositionally biased region" description="Basic and acidic residues" evidence="1">
    <location>
        <begin position="1"/>
        <end position="13"/>
    </location>
</feature>
<keyword evidence="2" id="KW-0812">Transmembrane</keyword>